<keyword evidence="5" id="KW-0472">Membrane</keyword>
<evidence type="ECO:0000313" key="7">
    <source>
        <dbReference type="EMBL" id="JAU38134.1"/>
    </source>
</evidence>
<evidence type="ECO:0000256" key="5">
    <source>
        <dbReference type="SAM" id="Phobius"/>
    </source>
</evidence>
<dbReference type="PROSITE" id="PS50102">
    <property type="entry name" value="RRM"/>
    <property type="match status" value="1"/>
</dbReference>
<gene>
    <name evidence="7" type="ORF">LC_TR12302_c0_g1_i1_g.42740</name>
</gene>
<dbReference type="InterPro" id="IPR012677">
    <property type="entry name" value="Nucleotide-bd_a/b_plait_sf"/>
</dbReference>
<dbReference type="InterPro" id="IPR035979">
    <property type="entry name" value="RBD_domain_sf"/>
</dbReference>
<keyword evidence="2 4" id="KW-0694">RNA-binding</keyword>
<dbReference type="GO" id="GO:0008380">
    <property type="term" value="P:RNA splicing"/>
    <property type="evidence" value="ECO:0007669"/>
    <property type="project" value="UniProtKB-KW"/>
</dbReference>
<dbReference type="EMBL" id="GEVK01014698">
    <property type="protein sequence ID" value="JAU38134.1"/>
    <property type="molecule type" value="Transcribed_RNA"/>
</dbReference>
<keyword evidence="5" id="KW-0812">Transmembrane</keyword>
<protein>
    <submittedName>
        <fullName evidence="7">Splicing factor U2af large subunit A</fullName>
    </submittedName>
</protein>
<evidence type="ECO:0000259" key="6">
    <source>
        <dbReference type="PROSITE" id="PS50102"/>
    </source>
</evidence>
<keyword evidence="1" id="KW-0507">mRNA processing</keyword>
<keyword evidence="5" id="KW-1133">Transmembrane helix</keyword>
<dbReference type="SMART" id="SM00360">
    <property type="entry name" value="RRM"/>
    <property type="match status" value="1"/>
</dbReference>
<reference evidence="7" key="1">
    <citation type="submission" date="2016-07" db="EMBL/GenBank/DDBJ databases">
        <title>De novo transcriptome assembly of four accessions of the metal hyperaccumulator plant Noccaea caerulescens.</title>
        <authorList>
            <person name="Blande D."/>
            <person name="Halimaa P."/>
            <person name="Tervahauta A.I."/>
            <person name="Aarts M.G."/>
            <person name="Karenlampi S.O."/>
        </authorList>
    </citation>
    <scope>NUCLEOTIDE SEQUENCE</scope>
</reference>
<dbReference type="AlphaFoldDB" id="A0A1J3F3G1"/>
<evidence type="ECO:0000256" key="2">
    <source>
        <dbReference type="ARBA" id="ARBA00022884"/>
    </source>
</evidence>
<feature type="domain" description="RRM" evidence="6">
    <location>
        <begin position="4"/>
        <end position="83"/>
    </location>
</feature>
<dbReference type="PANTHER" id="PTHR23139">
    <property type="entry name" value="RNA-BINDING PROTEIN"/>
    <property type="match status" value="1"/>
</dbReference>
<feature type="transmembrane region" description="Helical" evidence="5">
    <location>
        <begin position="20"/>
        <end position="46"/>
    </location>
</feature>
<evidence type="ECO:0000256" key="4">
    <source>
        <dbReference type="PROSITE-ProRule" id="PRU00176"/>
    </source>
</evidence>
<dbReference type="Gene3D" id="3.30.70.330">
    <property type="match status" value="1"/>
</dbReference>
<organism evidence="7">
    <name type="scientific">Noccaea caerulescens</name>
    <name type="common">Alpine penny-cress</name>
    <name type="synonym">Thlaspi caerulescens</name>
    <dbReference type="NCBI Taxonomy" id="107243"/>
    <lineage>
        <taxon>Eukaryota</taxon>
        <taxon>Viridiplantae</taxon>
        <taxon>Streptophyta</taxon>
        <taxon>Embryophyta</taxon>
        <taxon>Tracheophyta</taxon>
        <taxon>Spermatophyta</taxon>
        <taxon>Magnoliopsida</taxon>
        <taxon>eudicotyledons</taxon>
        <taxon>Gunneridae</taxon>
        <taxon>Pentapetalae</taxon>
        <taxon>rosids</taxon>
        <taxon>malvids</taxon>
        <taxon>Brassicales</taxon>
        <taxon>Brassicaceae</taxon>
        <taxon>Coluteocarpeae</taxon>
        <taxon>Noccaea</taxon>
    </lineage>
</organism>
<dbReference type="GO" id="GO:0006397">
    <property type="term" value="P:mRNA processing"/>
    <property type="evidence" value="ECO:0007669"/>
    <property type="project" value="UniProtKB-KW"/>
</dbReference>
<dbReference type="SUPFAM" id="SSF54928">
    <property type="entry name" value="RNA-binding domain, RBD"/>
    <property type="match status" value="1"/>
</dbReference>
<proteinExistence type="predicted"/>
<name>A0A1J3F3G1_NOCCA</name>
<evidence type="ECO:0000256" key="3">
    <source>
        <dbReference type="ARBA" id="ARBA00023187"/>
    </source>
</evidence>
<keyword evidence="3" id="KW-0508">mRNA splicing</keyword>
<accession>A0A1J3F3G1</accession>
<sequence length="89" mass="9724">MHARRLHVSRLPPTASVLSLASFFNGAMLAVGGTTGAVVSVCIDFIKKYALVEMRTVEEAKAVMLLDGLSFEGYPVVVRRPRDFNHYAA</sequence>
<dbReference type="InterPro" id="IPR000504">
    <property type="entry name" value="RRM_dom"/>
</dbReference>
<dbReference type="GO" id="GO:0003723">
    <property type="term" value="F:RNA binding"/>
    <property type="evidence" value="ECO:0007669"/>
    <property type="project" value="UniProtKB-UniRule"/>
</dbReference>
<evidence type="ECO:0000256" key="1">
    <source>
        <dbReference type="ARBA" id="ARBA00022664"/>
    </source>
</evidence>